<dbReference type="EMBL" id="BTPU01000055">
    <property type="protein sequence ID" value="GMQ63889.1"/>
    <property type="molecule type" value="Genomic_DNA"/>
</dbReference>
<evidence type="ECO:0000313" key="2">
    <source>
        <dbReference type="Proteomes" id="UP001374599"/>
    </source>
</evidence>
<evidence type="ECO:0000313" key="1">
    <source>
        <dbReference type="EMBL" id="GMQ63889.1"/>
    </source>
</evidence>
<comment type="caution">
    <text evidence="1">The sequence shown here is derived from an EMBL/GenBank/DDBJ whole genome shotgun (WGS) entry which is preliminary data.</text>
</comment>
<accession>A0ACB5ULP4</accession>
<protein>
    <submittedName>
        <fullName evidence="1">Ger(X)C family spore germination protein</fullName>
    </submittedName>
</protein>
<keyword evidence="2" id="KW-1185">Reference proteome</keyword>
<proteinExistence type="predicted"/>
<sequence>MYKKIICIFLIPIILTTGCWDSKDINDKAIIISVGVDYVNNLIEFTGEIVKLTKTSQDTETRYETPGVYNMLAYGKNFEEARVNLDSINPFDPFLGACRIVMFSKNYAKLGIESYLNRVDSLYDYRKTVLTVVTREPPQEIFNIKTDKAIAIGFLVDNLLVQLEKKGKCICPDVGDLLSDIAFGSLGYIMPYIGKEFNDIKYLGFAVLKDSKLIDIIDIADTNPLLYILAKNPILVELIPNPIDNKNNYSFRTSIGKRKISTTYKNDTVIINIKLNLEAELRYQYHIKKITNNMIRDLENKISSKVSNEIFNMITKAQKEFQCDIFDFGKKFKSEHYHQFKKINWEDAFLTAKINVTTNTKIINKNLKSGEKKE</sequence>
<organism evidence="1 2">
    <name type="scientific">Vallitalea maricola</name>
    <dbReference type="NCBI Taxonomy" id="3074433"/>
    <lineage>
        <taxon>Bacteria</taxon>
        <taxon>Bacillati</taxon>
        <taxon>Bacillota</taxon>
        <taxon>Clostridia</taxon>
        <taxon>Lachnospirales</taxon>
        <taxon>Vallitaleaceae</taxon>
        <taxon>Vallitalea</taxon>
    </lineage>
</organism>
<dbReference type="Proteomes" id="UP001374599">
    <property type="component" value="Unassembled WGS sequence"/>
</dbReference>
<reference evidence="1" key="1">
    <citation type="submission" date="2023-09" db="EMBL/GenBank/DDBJ databases">
        <title>Vallitalea sediminicola and Vallitalea maricola sp. nov., anaerobic bacteria isolated from marine sediment.</title>
        <authorList>
            <person name="Hirano S."/>
            <person name="Maeda A."/>
            <person name="Terahara T."/>
            <person name="Mori K."/>
            <person name="Hamada M."/>
            <person name="Matsumoto R."/>
            <person name="Kobayashi T."/>
        </authorList>
    </citation>
    <scope>NUCLEOTIDE SEQUENCE</scope>
    <source>
        <strain evidence="1">AN17-2</strain>
    </source>
</reference>
<name>A0ACB5ULP4_9FIRM</name>
<gene>
    <name evidence="1" type="ORF">AN2V17_31250</name>
</gene>